<organism evidence="2 3">
    <name type="scientific">Juglans regia</name>
    <name type="common">English walnut</name>
    <dbReference type="NCBI Taxonomy" id="51240"/>
    <lineage>
        <taxon>Eukaryota</taxon>
        <taxon>Viridiplantae</taxon>
        <taxon>Streptophyta</taxon>
        <taxon>Embryophyta</taxon>
        <taxon>Tracheophyta</taxon>
        <taxon>Spermatophyta</taxon>
        <taxon>Magnoliopsida</taxon>
        <taxon>eudicotyledons</taxon>
        <taxon>Gunneridae</taxon>
        <taxon>Pentapetalae</taxon>
        <taxon>rosids</taxon>
        <taxon>fabids</taxon>
        <taxon>Fagales</taxon>
        <taxon>Juglandaceae</taxon>
        <taxon>Juglans</taxon>
    </lineage>
</organism>
<evidence type="ECO:0000313" key="3">
    <source>
        <dbReference type="RefSeq" id="XP_018844366.1"/>
    </source>
</evidence>
<evidence type="ECO:0000313" key="2">
    <source>
        <dbReference type="Proteomes" id="UP000235220"/>
    </source>
</evidence>
<name>A0A2I4GKE1_JUGRE</name>
<dbReference type="STRING" id="51240.A0A2I4GKE1"/>
<dbReference type="Pfam" id="PF13963">
    <property type="entry name" value="Transpos_assoc"/>
    <property type="match status" value="1"/>
</dbReference>
<gene>
    <name evidence="3" type="primary">LOC109008644</name>
</gene>
<dbReference type="PANTHER" id="PTHR33499:SF11">
    <property type="entry name" value="NO APICAL MERISTEM-ASSOCIATED C-TERMINAL DOMAIN-CONTAINING PROTEIN"/>
    <property type="match status" value="1"/>
</dbReference>
<sequence length="452" mass="52634">MMDRSWMHITDRLKSREYAKGVKDFITFARSHAIGCDKIRCPCRLCSNNYWLPISMIERHLFIKGIDPNYTAWIFHGDEEALSVSDDYDLQESELGDEYIDDIDVMLEDIRAGKFGNVASTESFHARVSTPVKTRKRGRGLGKSTSFDQLRKHGKISLKIKDGETAPCCEKCTMFTTRVTWILKHHADLSHPNWHDVPNHEKDKLVTRVRADFILDWSKKNHRSTVMKTLWKRFNAIRYDLHKIYMQYNTHEEALANGTEMVNPQRGRSYVQDGQARASRQKQQTNHTAGRTSFVRLLEIRYETEPNLIDFFKDVRWSKKKGKFVTPMTEEHYNLMVAKLDQLEPENRTKEAAAEIFREVLGHRPGYVRGLGEMVMPKSSKDNTEEWITKLAAAAEKHEKDTQYYKSLLDELRGDVRVLLEKQAKYDNFFSTYMSKRQSHGESHREADQGAA</sequence>
<evidence type="ECO:0000259" key="1">
    <source>
        <dbReference type="Pfam" id="PF13963"/>
    </source>
</evidence>
<dbReference type="Proteomes" id="UP000235220">
    <property type="component" value="Chromosome 3"/>
</dbReference>
<accession>A0A2I4GKE1</accession>
<dbReference type="InParanoid" id="A0A2I4GKE1"/>
<dbReference type="OrthoDB" id="1932595at2759"/>
<keyword evidence="2" id="KW-1185">Reference proteome</keyword>
<protein>
    <submittedName>
        <fullName evidence="3">Uncharacterized protein LOC109008644 isoform X1</fullName>
    </submittedName>
</protein>
<feature type="domain" description="Transposase-associated" evidence="1">
    <location>
        <begin position="4"/>
        <end position="77"/>
    </location>
</feature>
<proteinExistence type="predicted"/>
<dbReference type="RefSeq" id="XP_018844366.1">
    <property type="nucleotide sequence ID" value="XM_018988821.2"/>
</dbReference>
<dbReference type="InterPro" id="IPR029480">
    <property type="entry name" value="Transpos_assoc"/>
</dbReference>
<dbReference type="AlphaFoldDB" id="A0A2I4GKE1"/>
<dbReference type="GeneID" id="109008644"/>
<dbReference type="KEGG" id="jre:109008644"/>
<dbReference type="PANTHER" id="PTHR33499">
    <property type="entry name" value="OS12G0282400 PROTEIN-RELATED"/>
    <property type="match status" value="1"/>
</dbReference>
<reference evidence="3" key="1">
    <citation type="submission" date="2025-08" db="UniProtKB">
        <authorList>
            <consortium name="RefSeq"/>
        </authorList>
    </citation>
    <scope>IDENTIFICATION</scope>
    <source>
        <tissue evidence="3">Leaves</tissue>
    </source>
</reference>